<dbReference type="PANTHER" id="PTHR15680">
    <property type="entry name" value="RIBOSOMAL PROTEIN L19"/>
    <property type="match status" value="1"/>
</dbReference>
<reference evidence="6" key="2">
    <citation type="submission" date="2020-05" db="UniProtKB">
        <authorList>
            <consortium name="EnsemblMetazoa"/>
        </authorList>
    </citation>
    <scope>IDENTIFICATION</scope>
    <source>
        <strain evidence="6">IAEA</strain>
    </source>
</reference>
<proteinExistence type="inferred from homology"/>
<comment type="similarity">
    <text evidence="1">Belongs to the bacterial ribosomal protein bL19 family.</text>
</comment>
<dbReference type="Gene3D" id="2.30.30.790">
    <property type="match status" value="1"/>
</dbReference>
<dbReference type="GO" id="GO:0022625">
    <property type="term" value="C:cytosolic large ribosomal subunit"/>
    <property type="evidence" value="ECO:0007669"/>
    <property type="project" value="TreeGrafter"/>
</dbReference>
<dbReference type="PROSITE" id="PS01015">
    <property type="entry name" value="RIBOSOMAL_L19"/>
    <property type="match status" value="1"/>
</dbReference>
<keyword evidence="7" id="KW-1185">Reference proteome</keyword>
<dbReference type="SUPFAM" id="SSF50104">
    <property type="entry name" value="Translation proteins SH3-like domain"/>
    <property type="match status" value="1"/>
</dbReference>
<dbReference type="FunFam" id="2.30.30.790:FF:000001">
    <property type="entry name" value="50S ribosomal protein L19"/>
    <property type="match status" value="1"/>
</dbReference>
<evidence type="ECO:0000313" key="6">
    <source>
        <dbReference type="EnsemblMetazoa" id="GPPI046353-PA"/>
    </source>
</evidence>
<accession>A0A1B0C128</accession>
<reference evidence="7" key="1">
    <citation type="submission" date="2015-01" db="EMBL/GenBank/DDBJ databases">
        <authorList>
            <person name="Aksoy S."/>
            <person name="Warren W."/>
            <person name="Wilson R.K."/>
        </authorList>
    </citation>
    <scope>NUCLEOTIDE SEQUENCE [LARGE SCALE GENOMIC DNA]</scope>
    <source>
        <strain evidence="7">IAEA</strain>
    </source>
</reference>
<evidence type="ECO:0000256" key="4">
    <source>
        <dbReference type="ARBA" id="ARBA00035288"/>
    </source>
</evidence>
<dbReference type="VEuPathDB" id="VectorBase:GPPI046353"/>
<sequence>MNKIIQSLNKNQMKKNLPQFCSGDIVKVKLWIVEGTKKRIQIFEGMIISIKNKSISSSITLRKISNGEGVERLFHIHSPVIDSFIIQRRSVVRKSKLYYLRNRSGKSARVKKFDSISNDDVASSRISIGQSRIDFPEPDDPIKATVHPEEI</sequence>
<dbReference type="InterPro" id="IPR008991">
    <property type="entry name" value="Translation_prot_SH3-like_sf"/>
</dbReference>
<evidence type="ECO:0000256" key="1">
    <source>
        <dbReference type="ARBA" id="ARBA00005781"/>
    </source>
</evidence>
<dbReference type="NCBIfam" id="TIGR01024">
    <property type="entry name" value="rplS_bact"/>
    <property type="match status" value="1"/>
</dbReference>
<dbReference type="EnsemblMetazoa" id="GPPI046353-RA">
    <property type="protein sequence ID" value="GPPI046353-PA"/>
    <property type="gene ID" value="GPPI046353"/>
</dbReference>
<evidence type="ECO:0000256" key="2">
    <source>
        <dbReference type="ARBA" id="ARBA00022980"/>
    </source>
</evidence>
<dbReference type="InterPro" id="IPR018257">
    <property type="entry name" value="Ribosomal_bL19_CS"/>
</dbReference>
<keyword evidence="3" id="KW-0687">Ribonucleoprotein</keyword>
<dbReference type="EMBL" id="JXJN01023876">
    <property type="status" value="NOT_ANNOTATED_CDS"/>
    <property type="molecule type" value="Genomic_DNA"/>
</dbReference>
<dbReference type="GO" id="GO:0003735">
    <property type="term" value="F:structural constituent of ribosome"/>
    <property type="evidence" value="ECO:0007669"/>
    <property type="project" value="InterPro"/>
</dbReference>
<organism evidence="6 7">
    <name type="scientific">Glossina palpalis gambiensis</name>
    <dbReference type="NCBI Taxonomy" id="67801"/>
    <lineage>
        <taxon>Eukaryota</taxon>
        <taxon>Metazoa</taxon>
        <taxon>Ecdysozoa</taxon>
        <taxon>Arthropoda</taxon>
        <taxon>Hexapoda</taxon>
        <taxon>Insecta</taxon>
        <taxon>Pterygota</taxon>
        <taxon>Neoptera</taxon>
        <taxon>Endopterygota</taxon>
        <taxon>Diptera</taxon>
        <taxon>Brachycera</taxon>
        <taxon>Muscomorpha</taxon>
        <taxon>Hippoboscoidea</taxon>
        <taxon>Glossinidae</taxon>
        <taxon>Glossina</taxon>
    </lineage>
</organism>
<dbReference type="Proteomes" id="UP000092460">
    <property type="component" value="Unassembled WGS sequence"/>
</dbReference>
<dbReference type="PRINTS" id="PR00061">
    <property type="entry name" value="RIBOSOMALL19"/>
</dbReference>
<dbReference type="AlphaFoldDB" id="A0A1B0C128"/>
<evidence type="ECO:0000313" key="7">
    <source>
        <dbReference type="Proteomes" id="UP000092460"/>
    </source>
</evidence>
<dbReference type="PANTHER" id="PTHR15680:SF9">
    <property type="entry name" value="LARGE RIBOSOMAL SUBUNIT PROTEIN BL19M"/>
    <property type="match status" value="1"/>
</dbReference>
<protein>
    <recommendedName>
        <fullName evidence="4">Large ribosomal subunit protein bL19m</fullName>
    </recommendedName>
    <alternativeName>
        <fullName evidence="5">39S ribosomal protein L19, mitochondrial</fullName>
    </alternativeName>
</protein>
<dbReference type="Pfam" id="PF01245">
    <property type="entry name" value="Ribosomal_L19"/>
    <property type="match status" value="1"/>
</dbReference>
<dbReference type="GO" id="GO:0006412">
    <property type="term" value="P:translation"/>
    <property type="evidence" value="ECO:0007669"/>
    <property type="project" value="InterPro"/>
</dbReference>
<dbReference type="HAMAP" id="MF_00402">
    <property type="entry name" value="Ribosomal_bL19"/>
    <property type="match status" value="1"/>
</dbReference>
<name>A0A1B0C128_9MUSC</name>
<keyword evidence="2" id="KW-0689">Ribosomal protein</keyword>
<dbReference type="EMBL" id="JXJN01023875">
    <property type="status" value="NOT_ANNOTATED_CDS"/>
    <property type="molecule type" value="Genomic_DNA"/>
</dbReference>
<dbReference type="InterPro" id="IPR001857">
    <property type="entry name" value="Ribosomal_bL19"/>
</dbReference>
<dbReference type="STRING" id="67801.A0A1B0C128"/>
<dbReference type="InterPro" id="IPR038657">
    <property type="entry name" value="Ribosomal_bL19_sf"/>
</dbReference>
<evidence type="ECO:0000256" key="5">
    <source>
        <dbReference type="ARBA" id="ARBA00035359"/>
    </source>
</evidence>
<evidence type="ECO:0000256" key="3">
    <source>
        <dbReference type="ARBA" id="ARBA00023274"/>
    </source>
</evidence>